<dbReference type="OrthoDB" id="2841858at2"/>
<evidence type="ECO:0000259" key="2">
    <source>
        <dbReference type="Pfam" id="PF08239"/>
    </source>
</evidence>
<feature type="domain" description="SH3b" evidence="2">
    <location>
        <begin position="39"/>
        <end position="91"/>
    </location>
</feature>
<keyword evidence="4" id="KW-1185">Reference proteome</keyword>
<dbReference type="Pfam" id="PF08239">
    <property type="entry name" value="SH3_3"/>
    <property type="match status" value="1"/>
</dbReference>
<proteinExistence type="predicted"/>
<feature type="signal peptide" evidence="1">
    <location>
        <begin position="1"/>
        <end position="23"/>
    </location>
</feature>
<dbReference type="AlphaFoldDB" id="A0A553V611"/>
<feature type="chain" id="PRO_5022010394" evidence="1">
    <location>
        <begin position="24"/>
        <end position="107"/>
    </location>
</feature>
<evidence type="ECO:0000256" key="1">
    <source>
        <dbReference type="SAM" id="SignalP"/>
    </source>
</evidence>
<organism evidence="3 4">
    <name type="scientific">Deinococcus detaillensis</name>
    <dbReference type="NCBI Taxonomy" id="2592048"/>
    <lineage>
        <taxon>Bacteria</taxon>
        <taxon>Thermotogati</taxon>
        <taxon>Deinococcota</taxon>
        <taxon>Deinococci</taxon>
        <taxon>Deinococcales</taxon>
        <taxon>Deinococcaceae</taxon>
        <taxon>Deinococcus</taxon>
    </lineage>
</organism>
<evidence type="ECO:0000313" key="4">
    <source>
        <dbReference type="Proteomes" id="UP000316092"/>
    </source>
</evidence>
<accession>A0A553V611</accession>
<reference evidence="3 4" key="1">
    <citation type="submission" date="2019-07" db="EMBL/GenBank/DDBJ databases">
        <title>Deinococcus detaillus sp. nov., isolated from humus soil in Antarctica.</title>
        <authorList>
            <person name="Zhang K."/>
        </authorList>
    </citation>
    <scope>NUCLEOTIDE SEQUENCE [LARGE SCALE GENOMIC DNA]</scope>
    <source>
        <strain evidence="3 4">H1</strain>
    </source>
</reference>
<protein>
    <submittedName>
        <fullName evidence="3">SH3 domain-containing protein</fullName>
    </submittedName>
</protein>
<dbReference type="Proteomes" id="UP000316092">
    <property type="component" value="Unassembled WGS sequence"/>
</dbReference>
<comment type="caution">
    <text evidence="3">The sequence shown here is derived from an EMBL/GenBank/DDBJ whole genome shotgun (WGS) entry which is preliminary data.</text>
</comment>
<name>A0A553V611_9DEIO</name>
<gene>
    <name evidence="3" type="ORF">FNU79_01275</name>
</gene>
<dbReference type="InterPro" id="IPR003646">
    <property type="entry name" value="SH3-like_bac-type"/>
</dbReference>
<keyword evidence="1" id="KW-0732">Signal</keyword>
<dbReference type="EMBL" id="VKDB01000001">
    <property type="protein sequence ID" value="TSA87905.1"/>
    <property type="molecule type" value="Genomic_DNA"/>
</dbReference>
<sequence>MNTMKHTLTALLGALALTLPAAAQDAHFVFRAQATTRHNTNLRAQPSLKAKVLLVVPRGQQVKVGDCTDWCQVTYQDSQQTHTGYLYAALLKRKVLPIITPQSSAKP</sequence>
<evidence type="ECO:0000313" key="3">
    <source>
        <dbReference type="EMBL" id="TSA87905.1"/>
    </source>
</evidence>
<dbReference type="Gene3D" id="2.30.30.40">
    <property type="entry name" value="SH3 Domains"/>
    <property type="match status" value="1"/>
</dbReference>